<evidence type="ECO:0000313" key="8">
    <source>
        <dbReference type="EMBL" id="KAL2058468.1"/>
    </source>
</evidence>
<evidence type="ECO:0000256" key="7">
    <source>
        <dbReference type="ARBA" id="ARBA00047551"/>
    </source>
</evidence>
<dbReference type="Proteomes" id="UP001590951">
    <property type="component" value="Unassembled WGS sequence"/>
</dbReference>
<evidence type="ECO:0000256" key="1">
    <source>
        <dbReference type="ARBA" id="ARBA00005156"/>
    </source>
</evidence>
<dbReference type="PANTHER" id="PTHR46042">
    <property type="entry name" value="DIPHTHINE METHYLTRANSFERASE"/>
    <property type="match status" value="1"/>
</dbReference>
<dbReference type="SMART" id="SM00320">
    <property type="entry name" value="WD40"/>
    <property type="match status" value="3"/>
</dbReference>
<reference evidence="8 9" key="1">
    <citation type="submission" date="2024-09" db="EMBL/GenBank/DDBJ databases">
        <title>Rethinking Asexuality: The Enigmatic Case of Functional Sexual Genes in Lepraria (Stereocaulaceae).</title>
        <authorList>
            <person name="Doellman M."/>
            <person name="Sun Y."/>
            <person name="Barcenas-Pena A."/>
            <person name="Lumbsch H.T."/>
            <person name="Grewe F."/>
        </authorList>
    </citation>
    <scope>NUCLEOTIDE SEQUENCE [LARGE SCALE GENOMIC DNA]</scope>
    <source>
        <strain evidence="8 9">Grewe 0041</strain>
    </source>
</reference>
<evidence type="ECO:0000313" key="9">
    <source>
        <dbReference type="Proteomes" id="UP001590951"/>
    </source>
</evidence>
<evidence type="ECO:0000256" key="3">
    <source>
        <dbReference type="ARBA" id="ARBA00022737"/>
    </source>
</evidence>
<evidence type="ECO:0000256" key="4">
    <source>
        <dbReference type="ARBA" id="ARBA00022801"/>
    </source>
</evidence>
<dbReference type="Pfam" id="PF00400">
    <property type="entry name" value="WD40"/>
    <property type="match status" value="1"/>
</dbReference>
<dbReference type="InterPro" id="IPR052415">
    <property type="entry name" value="Diphthine_MTase"/>
</dbReference>
<dbReference type="EMBL" id="JBHFEH010000002">
    <property type="protein sequence ID" value="KAL2058468.1"/>
    <property type="molecule type" value="Genomic_DNA"/>
</dbReference>
<protein>
    <recommendedName>
        <fullName evidence="6">methylated diphthine methylhydrolase</fullName>
        <ecNumber evidence="6">3.1.1.97</ecNumber>
    </recommendedName>
</protein>
<dbReference type="Gene3D" id="2.130.10.10">
    <property type="entry name" value="YVTN repeat-like/Quinoprotein amine dehydrogenase"/>
    <property type="match status" value="1"/>
</dbReference>
<dbReference type="InterPro" id="IPR001680">
    <property type="entry name" value="WD40_rpt"/>
</dbReference>
<proteinExistence type="inferred from homology"/>
<evidence type="ECO:0000256" key="6">
    <source>
        <dbReference type="ARBA" id="ARBA00039131"/>
    </source>
</evidence>
<keyword evidence="3" id="KW-0677">Repeat</keyword>
<evidence type="ECO:0000256" key="5">
    <source>
        <dbReference type="ARBA" id="ARBA00038092"/>
    </source>
</evidence>
<dbReference type="InterPro" id="IPR015943">
    <property type="entry name" value="WD40/YVTN_repeat-like_dom_sf"/>
</dbReference>
<comment type="similarity">
    <text evidence="5">Belongs to the DPH7 family.</text>
</comment>
<comment type="caution">
    <text evidence="8">The sequence shown here is derived from an EMBL/GenBank/DDBJ whole genome shotgun (WGS) entry which is preliminary data.</text>
</comment>
<dbReference type="InterPro" id="IPR036322">
    <property type="entry name" value="WD40_repeat_dom_sf"/>
</dbReference>
<name>A0ABR4BKY3_9LECA</name>
<keyword evidence="2" id="KW-0853">WD repeat</keyword>
<gene>
    <name evidence="8" type="ORF">ABVK25_001196</name>
</gene>
<dbReference type="EC" id="3.1.1.97" evidence="6"/>
<dbReference type="SUPFAM" id="SSF50978">
    <property type="entry name" value="WD40 repeat-like"/>
    <property type="match status" value="1"/>
</dbReference>
<accession>A0ABR4BKY3</accession>
<keyword evidence="4" id="KW-0378">Hydrolase</keyword>
<keyword evidence="9" id="KW-1185">Reference proteome</keyword>
<organism evidence="8 9">
    <name type="scientific">Lepraria finkii</name>
    <dbReference type="NCBI Taxonomy" id="1340010"/>
    <lineage>
        <taxon>Eukaryota</taxon>
        <taxon>Fungi</taxon>
        <taxon>Dikarya</taxon>
        <taxon>Ascomycota</taxon>
        <taxon>Pezizomycotina</taxon>
        <taxon>Lecanoromycetes</taxon>
        <taxon>OSLEUM clade</taxon>
        <taxon>Lecanoromycetidae</taxon>
        <taxon>Lecanorales</taxon>
        <taxon>Lecanorineae</taxon>
        <taxon>Stereocaulaceae</taxon>
        <taxon>Lepraria</taxon>
    </lineage>
</organism>
<dbReference type="PANTHER" id="PTHR46042:SF1">
    <property type="entry name" value="DIPHTHINE METHYLTRANSFERASE"/>
    <property type="match status" value="1"/>
</dbReference>
<evidence type="ECO:0000256" key="2">
    <source>
        <dbReference type="ARBA" id="ARBA00022574"/>
    </source>
</evidence>
<sequence>MSSGPGVNAEAVLPWPVDVENASASTTSIILDSQPSCLEFSLYNTEYFVVGTYALEADEKPENSTTEIPKDDEVTRKLQKRSGSLILFRLQEQNLSCLQTIATPFAILDLHFSPVEKTTLAVATSEGSVCMYRLELEKRGNKVSLLKESVVQIFDPSILVLSLACYPSFDLTLEGFPSVIAVSASDGQIVLFDYMRYISADRAQILGRSQAHSLEAWTVVWASSCTAKDKFALLYSGGDDSALCRHRSSAHPLETDVNDSEEIQHLQEPLRRDRTTHSAGVTAILPLLANWSGKDEFLLTGSYDEYVRVLVLPASGGRAKVLAEKSLGGGVWRLKLVDRASSIGEGAYLLVLASCMHAGARFLKIESSNDQATWSIRILAKFEEHESMNYASDGRIESIDGFRSTYYTFVSTSFYDRKLCVWHTEHREGVSRLNPLPS</sequence>
<comment type="pathway">
    <text evidence="1">Protein modification; peptidyl-diphthamide biosynthesis.</text>
</comment>
<comment type="catalytic activity">
    <reaction evidence="7">
        <text>diphthine methyl ester-[translation elongation factor 2] + H2O = diphthine-[translation elongation factor 2] + methanol + H(+)</text>
        <dbReference type="Rhea" id="RHEA:42656"/>
        <dbReference type="Rhea" id="RHEA-COMP:10172"/>
        <dbReference type="Rhea" id="RHEA-COMP:10173"/>
        <dbReference type="ChEBI" id="CHEBI:15377"/>
        <dbReference type="ChEBI" id="CHEBI:15378"/>
        <dbReference type="ChEBI" id="CHEBI:17790"/>
        <dbReference type="ChEBI" id="CHEBI:79005"/>
        <dbReference type="ChEBI" id="CHEBI:82696"/>
        <dbReference type="EC" id="3.1.1.97"/>
    </reaction>
</comment>